<dbReference type="EMBL" id="JAFJYH010000347">
    <property type="protein sequence ID" value="KAG4412879.1"/>
    <property type="molecule type" value="Genomic_DNA"/>
</dbReference>
<evidence type="ECO:0000313" key="1">
    <source>
        <dbReference type="EMBL" id="KAG4412879.1"/>
    </source>
</evidence>
<dbReference type="OrthoDB" id="3557473at2759"/>
<name>A0A8H7T0D6_9HELO</name>
<comment type="caution">
    <text evidence="1">The sequence shown here is derived from an EMBL/GenBank/DDBJ whole genome shotgun (WGS) entry which is preliminary data.</text>
</comment>
<gene>
    <name evidence="1" type="ORF">IFR04_013988</name>
</gene>
<sequence length="360" mass="41049">MDAKVDKRVRGDGEPLRETVRSQIHVHMKQTLHVEEYRNYARTPADRGARFVKAHHALQSRTNTQAEDIPLTLMNMSCLNANAISQQKTAEARLKQLYYSLESLPAELLFSKCARLGSCKVDAWVPREIAKEKFEGNLSLKLGPLGFTFETKKGYQPLPFYLLSSASRAQSFRLALPSQKDSKPCVENYNVQALQNAGANEDNVLTGLWCIVVDRSLIERGARFIIDRVSGDKYFLNYDCALALTYIKSEDCYSDEIKDSEESQSQTSKDQISAAPLTGKFILNRSHDPQDLSISRPQNPVQYSDRLIVICSFICSLINYLERLLLRYLFGDEDSLSTLFYCFYGLYIWKKREWVEGGMN</sequence>
<accession>A0A8H7T0D6</accession>
<organism evidence="1 2">
    <name type="scientific">Cadophora malorum</name>
    <dbReference type="NCBI Taxonomy" id="108018"/>
    <lineage>
        <taxon>Eukaryota</taxon>
        <taxon>Fungi</taxon>
        <taxon>Dikarya</taxon>
        <taxon>Ascomycota</taxon>
        <taxon>Pezizomycotina</taxon>
        <taxon>Leotiomycetes</taxon>
        <taxon>Helotiales</taxon>
        <taxon>Ploettnerulaceae</taxon>
        <taxon>Cadophora</taxon>
    </lineage>
</organism>
<proteinExistence type="predicted"/>
<protein>
    <submittedName>
        <fullName evidence="1">Uncharacterized protein</fullName>
    </submittedName>
</protein>
<reference evidence="1" key="1">
    <citation type="submission" date="2021-02" db="EMBL/GenBank/DDBJ databases">
        <title>Genome sequence Cadophora malorum strain M34.</title>
        <authorList>
            <person name="Stefanovic E."/>
            <person name="Vu D."/>
            <person name="Scully C."/>
            <person name="Dijksterhuis J."/>
            <person name="Roader J."/>
            <person name="Houbraken J."/>
        </authorList>
    </citation>
    <scope>NUCLEOTIDE SEQUENCE</scope>
    <source>
        <strain evidence="1">M34</strain>
    </source>
</reference>
<evidence type="ECO:0000313" key="2">
    <source>
        <dbReference type="Proteomes" id="UP000664132"/>
    </source>
</evidence>
<dbReference type="Proteomes" id="UP000664132">
    <property type="component" value="Unassembled WGS sequence"/>
</dbReference>
<keyword evidence="2" id="KW-1185">Reference proteome</keyword>
<dbReference type="AlphaFoldDB" id="A0A8H7T0D6"/>